<protein>
    <submittedName>
        <fullName evidence="1">Uncharacterized protein</fullName>
    </submittedName>
</protein>
<keyword evidence="2" id="KW-1185">Reference proteome</keyword>
<sequence>MTRTTRLHWAYKQHRDNHESRPGDTPAVVDEFKRTYILRRHFDQPAPPRSGRDGAVLYMRSRRLLYSGASLPERDQWIYGVTVLDRPPDYQVPSRMRQRPRHSDEYYRVRESIFASRADFGRNG</sequence>
<organism evidence="1 2">
    <name type="scientific">Colletotrichum liriopes</name>
    <dbReference type="NCBI Taxonomy" id="708192"/>
    <lineage>
        <taxon>Eukaryota</taxon>
        <taxon>Fungi</taxon>
        <taxon>Dikarya</taxon>
        <taxon>Ascomycota</taxon>
        <taxon>Pezizomycotina</taxon>
        <taxon>Sordariomycetes</taxon>
        <taxon>Hypocreomycetidae</taxon>
        <taxon>Glomerellales</taxon>
        <taxon>Glomerellaceae</taxon>
        <taxon>Colletotrichum</taxon>
        <taxon>Colletotrichum spaethianum species complex</taxon>
    </lineage>
</organism>
<evidence type="ECO:0000313" key="2">
    <source>
        <dbReference type="Proteomes" id="UP001055172"/>
    </source>
</evidence>
<reference evidence="1 2" key="1">
    <citation type="submission" date="2021-07" db="EMBL/GenBank/DDBJ databases">
        <title>Genome data of Colletotrichum spaethianum.</title>
        <authorList>
            <person name="Utami Y.D."/>
            <person name="Hiruma K."/>
        </authorList>
    </citation>
    <scope>NUCLEOTIDE SEQUENCE [LARGE SCALE GENOMIC DNA]</scope>
    <source>
        <strain evidence="1 2">MAFF 242679</strain>
    </source>
</reference>
<proteinExistence type="predicted"/>
<gene>
    <name evidence="1" type="ORF">ColLi_02216</name>
</gene>
<dbReference type="AlphaFoldDB" id="A0AA37LPD7"/>
<comment type="caution">
    <text evidence="1">The sequence shown here is derived from an EMBL/GenBank/DDBJ whole genome shotgun (WGS) entry which is preliminary data.</text>
</comment>
<evidence type="ECO:0000313" key="1">
    <source>
        <dbReference type="EMBL" id="GJC79378.1"/>
    </source>
</evidence>
<name>A0AA37LPD7_9PEZI</name>
<dbReference type="Proteomes" id="UP001055172">
    <property type="component" value="Unassembled WGS sequence"/>
</dbReference>
<accession>A0AA37LPD7</accession>
<dbReference type="EMBL" id="BPPX01000004">
    <property type="protein sequence ID" value="GJC79378.1"/>
    <property type="molecule type" value="Genomic_DNA"/>
</dbReference>